<dbReference type="InterPro" id="IPR025327">
    <property type="entry name" value="DUF4233"/>
</dbReference>
<feature type="transmembrane region" description="Helical" evidence="1">
    <location>
        <begin position="57"/>
        <end position="76"/>
    </location>
</feature>
<sequence length="144" mass="16129">MARLTKAQREWRPGMPKKRRSVRIMFASTVLTLEAFVFLFATMSIAGLHGDEYGKPVVWTVGLALAAVSVLTCALLRKPLGFGIGWALQAVLVLAGFLDYYMFFIGALFAVAWWYAVTKGGELDAENRRRDAAQEEWERQHGSD</sequence>
<name>A0ABP7CV24_9MICC</name>
<organism evidence="2 3">
    <name type="scientific">Zhihengliuella alba</name>
    <dbReference type="NCBI Taxonomy" id="547018"/>
    <lineage>
        <taxon>Bacteria</taxon>
        <taxon>Bacillati</taxon>
        <taxon>Actinomycetota</taxon>
        <taxon>Actinomycetes</taxon>
        <taxon>Micrococcales</taxon>
        <taxon>Micrococcaceae</taxon>
        <taxon>Zhihengliuella</taxon>
    </lineage>
</organism>
<keyword evidence="3" id="KW-1185">Reference proteome</keyword>
<reference evidence="3" key="1">
    <citation type="journal article" date="2019" name="Int. J. Syst. Evol. Microbiol.">
        <title>The Global Catalogue of Microorganisms (GCM) 10K type strain sequencing project: providing services to taxonomists for standard genome sequencing and annotation.</title>
        <authorList>
            <consortium name="The Broad Institute Genomics Platform"/>
            <consortium name="The Broad Institute Genome Sequencing Center for Infectious Disease"/>
            <person name="Wu L."/>
            <person name="Ma J."/>
        </authorList>
    </citation>
    <scope>NUCLEOTIDE SEQUENCE [LARGE SCALE GENOMIC DNA]</scope>
    <source>
        <strain evidence="3">JCM 16961</strain>
    </source>
</reference>
<evidence type="ECO:0000313" key="3">
    <source>
        <dbReference type="Proteomes" id="UP001501536"/>
    </source>
</evidence>
<dbReference type="Pfam" id="PF14017">
    <property type="entry name" value="DUF4233"/>
    <property type="match status" value="1"/>
</dbReference>
<dbReference type="EMBL" id="BAABCJ010000001">
    <property type="protein sequence ID" value="GAA3694996.1"/>
    <property type="molecule type" value="Genomic_DNA"/>
</dbReference>
<comment type="caution">
    <text evidence="2">The sequence shown here is derived from an EMBL/GenBank/DDBJ whole genome shotgun (WGS) entry which is preliminary data.</text>
</comment>
<feature type="transmembrane region" description="Helical" evidence="1">
    <location>
        <begin position="88"/>
        <end position="116"/>
    </location>
</feature>
<evidence type="ECO:0000313" key="2">
    <source>
        <dbReference type="EMBL" id="GAA3694996.1"/>
    </source>
</evidence>
<feature type="transmembrane region" description="Helical" evidence="1">
    <location>
        <begin position="21"/>
        <end position="45"/>
    </location>
</feature>
<accession>A0ABP7CV24</accession>
<keyword evidence="1" id="KW-0812">Transmembrane</keyword>
<gene>
    <name evidence="2" type="ORF">GCM10022377_04810</name>
</gene>
<dbReference type="Proteomes" id="UP001501536">
    <property type="component" value="Unassembled WGS sequence"/>
</dbReference>
<keyword evidence="1" id="KW-1133">Transmembrane helix</keyword>
<dbReference type="RefSeq" id="WP_344879413.1">
    <property type="nucleotide sequence ID" value="NZ_BAABCJ010000001.1"/>
</dbReference>
<proteinExistence type="predicted"/>
<evidence type="ECO:0000256" key="1">
    <source>
        <dbReference type="SAM" id="Phobius"/>
    </source>
</evidence>
<keyword evidence="1" id="KW-0472">Membrane</keyword>
<protein>
    <submittedName>
        <fullName evidence="2">DUF4233 domain-containing protein</fullName>
    </submittedName>
</protein>